<organism evidence="3 4">
    <name type="scientific">Blastococcus saxobsidens</name>
    <dbReference type="NCBI Taxonomy" id="138336"/>
    <lineage>
        <taxon>Bacteria</taxon>
        <taxon>Bacillati</taxon>
        <taxon>Actinomycetota</taxon>
        <taxon>Actinomycetes</taxon>
        <taxon>Geodermatophilales</taxon>
        <taxon>Geodermatophilaceae</taxon>
        <taxon>Blastococcus</taxon>
    </lineage>
</organism>
<evidence type="ECO:0008006" key="5">
    <source>
        <dbReference type="Google" id="ProtNLM"/>
    </source>
</evidence>
<keyword evidence="2" id="KW-1133">Transmembrane helix</keyword>
<dbReference type="RefSeq" id="WP_163207798.1">
    <property type="nucleotide sequence ID" value="NZ_JAAGWG010000038.1"/>
</dbReference>
<sequence>MSTDSTNQPDPTPGVVPGQEGVHPAAGSPAGAAYPAGSPAGEPTQPKRNTALLIAAMVAVLVAAIAIAGLILWRGSIDDANAETEAAFTRSVTEQGAEVTTVECEGDTCAAIIGGQAYTVLVQTDEQGEQQFGVAAYSGD</sequence>
<keyword evidence="2" id="KW-0472">Membrane</keyword>
<dbReference type="Proteomes" id="UP000479241">
    <property type="component" value="Unassembled WGS sequence"/>
</dbReference>
<reference evidence="3 4" key="1">
    <citation type="submission" date="2019-12" db="EMBL/GenBank/DDBJ databases">
        <title>the WGS of Blastococcus saxobsidens 67B17.</title>
        <authorList>
            <person name="Jiang Z."/>
        </authorList>
    </citation>
    <scope>NUCLEOTIDE SEQUENCE [LARGE SCALE GENOMIC DNA]</scope>
    <source>
        <strain evidence="3 4">67B17</strain>
    </source>
</reference>
<dbReference type="AlphaFoldDB" id="A0A6L9W6I7"/>
<comment type="caution">
    <text evidence="3">The sequence shown here is derived from an EMBL/GenBank/DDBJ whole genome shotgun (WGS) entry which is preliminary data.</text>
</comment>
<proteinExistence type="predicted"/>
<feature type="transmembrane region" description="Helical" evidence="2">
    <location>
        <begin position="51"/>
        <end position="73"/>
    </location>
</feature>
<name>A0A6L9W6I7_9ACTN</name>
<accession>A0A6L9W6I7</accession>
<evidence type="ECO:0000313" key="3">
    <source>
        <dbReference type="EMBL" id="NEK87667.1"/>
    </source>
</evidence>
<gene>
    <name evidence="3" type="ORF">GCU60_18165</name>
</gene>
<evidence type="ECO:0000256" key="1">
    <source>
        <dbReference type="SAM" id="MobiDB-lite"/>
    </source>
</evidence>
<feature type="compositionally biased region" description="Low complexity" evidence="1">
    <location>
        <begin position="24"/>
        <end position="41"/>
    </location>
</feature>
<evidence type="ECO:0000256" key="2">
    <source>
        <dbReference type="SAM" id="Phobius"/>
    </source>
</evidence>
<dbReference type="EMBL" id="JAAGWG010000038">
    <property type="protein sequence ID" value="NEK87667.1"/>
    <property type="molecule type" value="Genomic_DNA"/>
</dbReference>
<feature type="region of interest" description="Disordered" evidence="1">
    <location>
        <begin position="1"/>
        <end position="46"/>
    </location>
</feature>
<evidence type="ECO:0000313" key="4">
    <source>
        <dbReference type="Proteomes" id="UP000479241"/>
    </source>
</evidence>
<keyword evidence="2" id="KW-0812">Transmembrane</keyword>
<protein>
    <recommendedName>
        <fullName evidence="5">DUF4333 domain-containing protein</fullName>
    </recommendedName>
</protein>